<proteinExistence type="inferred from homology"/>
<dbReference type="Pfam" id="PF04828">
    <property type="entry name" value="GFA"/>
    <property type="match status" value="1"/>
</dbReference>
<gene>
    <name evidence="6" type="ORF">B7H23_06780</name>
</gene>
<comment type="similarity">
    <text evidence="1">Belongs to the Gfa family.</text>
</comment>
<feature type="domain" description="CENP-V/GFA" evidence="5">
    <location>
        <begin position="13"/>
        <end position="117"/>
    </location>
</feature>
<dbReference type="EMBL" id="NBYO01000001">
    <property type="protein sequence ID" value="OXT02589.1"/>
    <property type="molecule type" value="Genomic_DNA"/>
</dbReference>
<accession>A0A231V334</accession>
<dbReference type="Proteomes" id="UP000215405">
    <property type="component" value="Unassembled WGS sequence"/>
</dbReference>
<keyword evidence="2" id="KW-0479">Metal-binding</keyword>
<reference evidence="7" key="1">
    <citation type="journal article" date="2017" name="Int. J. Syst. Evol. Microbiol.">
        <title>Notoacmeibacter marinus gen. nov., sp. nov., isolated from the gut of a limpet and proposal of Notoacmeibacteraceae fam. nov. in the order Rhizobiales of the class Alphaproteobacteria.</title>
        <authorList>
            <person name="Huang Z."/>
            <person name="Guo F."/>
            <person name="Lai Q."/>
        </authorList>
    </citation>
    <scope>NUCLEOTIDE SEQUENCE [LARGE SCALE GENOMIC DNA]</scope>
    <source>
        <strain evidence="7">XMTR2A4</strain>
    </source>
</reference>
<evidence type="ECO:0000256" key="2">
    <source>
        <dbReference type="ARBA" id="ARBA00022723"/>
    </source>
</evidence>
<evidence type="ECO:0000256" key="1">
    <source>
        <dbReference type="ARBA" id="ARBA00005495"/>
    </source>
</evidence>
<dbReference type="PANTHER" id="PTHR33337">
    <property type="entry name" value="GFA DOMAIN-CONTAINING PROTEIN"/>
    <property type="match status" value="1"/>
</dbReference>
<sequence length="170" mass="18599">MTDEPITIPPLPLHGGCQCGAVRYRIEEAPLTFYLCHCTNCQRQSSSIAGASLLIRRQALALQSEPAILRWKADSGAEKSGGFCPSCGVRLFHGRLDGGPDDRITIKAGTLDDTSWLRPVGHIWVSSAIGGLDFRADDLVYQGQPPDYEELKARWSRRLSPYSAGVDPET</sequence>
<keyword evidence="4" id="KW-0456">Lyase</keyword>
<dbReference type="InterPro" id="IPR011057">
    <property type="entry name" value="Mss4-like_sf"/>
</dbReference>
<name>A0A231V334_9HYPH</name>
<dbReference type="Gene3D" id="3.90.1590.10">
    <property type="entry name" value="glutathione-dependent formaldehyde- activating enzyme (gfa)"/>
    <property type="match status" value="1"/>
</dbReference>
<comment type="caution">
    <text evidence="6">The sequence shown here is derived from an EMBL/GenBank/DDBJ whole genome shotgun (WGS) entry which is preliminary data.</text>
</comment>
<evidence type="ECO:0000259" key="5">
    <source>
        <dbReference type="PROSITE" id="PS51891"/>
    </source>
</evidence>
<dbReference type="RefSeq" id="WP_094076539.1">
    <property type="nucleotide sequence ID" value="NZ_NBYO01000001.1"/>
</dbReference>
<evidence type="ECO:0000313" key="6">
    <source>
        <dbReference type="EMBL" id="OXT02589.1"/>
    </source>
</evidence>
<dbReference type="InterPro" id="IPR006913">
    <property type="entry name" value="CENP-V/GFA"/>
</dbReference>
<dbReference type="PANTHER" id="PTHR33337:SF3">
    <property type="entry name" value="CENP-V_GFA DOMAIN-CONTAINING PROTEIN"/>
    <property type="match status" value="1"/>
</dbReference>
<evidence type="ECO:0000313" key="7">
    <source>
        <dbReference type="Proteomes" id="UP000215405"/>
    </source>
</evidence>
<dbReference type="SUPFAM" id="SSF51316">
    <property type="entry name" value="Mss4-like"/>
    <property type="match status" value="1"/>
</dbReference>
<protein>
    <recommendedName>
        <fullName evidence="5">CENP-V/GFA domain-containing protein</fullName>
    </recommendedName>
</protein>
<organism evidence="6 7">
    <name type="scientific">Notoacmeibacter marinus</name>
    <dbReference type="NCBI Taxonomy" id="1876515"/>
    <lineage>
        <taxon>Bacteria</taxon>
        <taxon>Pseudomonadati</taxon>
        <taxon>Pseudomonadota</taxon>
        <taxon>Alphaproteobacteria</taxon>
        <taxon>Hyphomicrobiales</taxon>
        <taxon>Notoacmeibacteraceae</taxon>
        <taxon>Notoacmeibacter</taxon>
    </lineage>
</organism>
<evidence type="ECO:0000256" key="3">
    <source>
        <dbReference type="ARBA" id="ARBA00022833"/>
    </source>
</evidence>
<dbReference type="PROSITE" id="PS51891">
    <property type="entry name" value="CENP_V_GFA"/>
    <property type="match status" value="1"/>
</dbReference>
<keyword evidence="7" id="KW-1185">Reference proteome</keyword>
<dbReference type="OrthoDB" id="7186766at2"/>
<dbReference type="GO" id="GO:0046872">
    <property type="term" value="F:metal ion binding"/>
    <property type="evidence" value="ECO:0007669"/>
    <property type="project" value="UniProtKB-KW"/>
</dbReference>
<dbReference type="GO" id="GO:0016846">
    <property type="term" value="F:carbon-sulfur lyase activity"/>
    <property type="evidence" value="ECO:0007669"/>
    <property type="project" value="InterPro"/>
</dbReference>
<keyword evidence="3" id="KW-0862">Zinc</keyword>
<evidence type="ECO:0000256" key="4">
    <source>
        <dbReference type="ARBA" id="ARBA00023239"/>
    </source>
</evidence>
<dbReference type="AlphaFoldDB" id="A0A231V334"/>